<comment type="caution">
    <text evidence="2">The sequence shown here is derived from an EMBL/GenBank/DDBJ whole genome shotgun (WGS) entry which is preliminary data.</text>
</comment>
<gene>
    <name evidence="2" type="ORF">Ccrd_005532</name>
</gene>
<evidence type="ECO:0000313" key="2">
    <source>
        <dbReference type="EMBL" id="KVH92428.1"/>
    </source>
</evidence>
<name>A0A103XKM3_CYNCS</name>
<keyword evidence="3" id="KW-1185">Reference proteome</keyword>
<organism evidence="2 3">
    <name type="scientific">Cynara cardunculus var. scolymus</name>
    <name type="common">Globe artichoke</name>
    <name type="synonym">Cynara scolymus</name>
    <dbReference type="NCBI Taxonomy" id="59895"/>
    <lineage>
        <taxon>Eukaryota</taxon>
        <taxon>Viridiplantae</taxon>
        <taxon>Streptophyta</taxon>
        <taxon>Embryophyta</taxon>
        <taxon>Tracheophyta</taxon>
        <taxon>Spermatophyta</taxon>
        <taxon>Magnoliopsida</taxon>
        <taxon>eudicotyledons</taxon>
        <taxon>Gunneridae</taxon>
        <taxon>Pentapetalae</taxon>
        <taxon>asterids</taxon>
        <taxon>campanulids</taxon>
        <taxon>Asterales</taxon>
        <taxon>Asteraceae</taxon>
        <taxon>Carduoideae</taxon>
        <taxon>Cardueae</taxon>
        <taxon>Carduinae</taxon>
        <taxon>Cynara</taxon>
    </lineage>
</organism>
<proteinExistence type="predicted"/>
<dbReference type="EMBL" id="LEKV01004818">
    <property type="protein sequence ID" value="KVH92428.1"/>
    <property type="molecule type" value="Genomic_DNA"/>
</dbReference>
<evidence type="ECO:0000313" key="3">
    <source>
        <dbReference type="Proteomes" id="UP000243975"/>
    </source>
</evidence>
<dbReference type="Proteomes" id="UP000243975">
    <property type="component" value="Unassembled WGS sequence"/>
</dbReference>
<sequence length="79" mass="8760">MGVLVSKTVAPAFLFSCFLDSDLGFILPGLEGIEAHYKQRKKYAYLFTHNKDIRISSHYGNGSLGDPPRRGESHCGNMV</sequence>
<reference evidence="2 3" key="1">
    <citation type="journal article" date="2016" name="Sci. Rep.">
        <title>The genome sequence of the outbreeding globe artichoke constructed de novo incorporating a phase-aware low-pass sequencing strategy of F1 progeny.</title>
        <authorList>
            <person name="Scaglione D."/>
            <person name="Reyes-Chin-Wo S."/>
            <person name="Acquadro A."/>
            <person name="Froenicke L."/>
            <person name="Portis E."/>
            <person name="Beitel C."/>
            <person name="Tirone M."/>
            <person name="Mauro R."/>
            <person name="Lo Monaco A."/>
            <person name="Mauromicale G."/>
            <person name="Faccioli P."/>
            <person name="Cattivelli L."/>
            <person name="Rieseberg L."/>
            <person name="Michelmore R."/>
            <person name="Lanteri S."/>
        </authorList>
    </citation>
    <scope>NUCLEOTIDE SEQUENCE [LARGE SCALE GENOMIC DNA]</scope>
    <source>
        <strain evidence="2">2C</strain>
    </source>
</reference>
<evidence type="ECO:0000256" key="1">
    <source>
        <dbReference type="SAM" id="MobiDB-lite"/>
    </source>
</evidence>
<feature type="region of interest" description="Disordered" evidence="1">
    <location>
        <begin position="58"/>
        <end position="79"/>
    </location>
</feature>
<protein>
    <submittedName>
        <fullName evidence="2">Uncharacterized protein</fullName>
    </submittedName>
</protein>
<dbReference type="AlphaFoldDB" id="A0A103XKM3"/>
<accession>A0A103XKM3</accession>
<dbReference type="Gramene" id="KVH92428">
    <property type="protein sequence ID" value="KVH92428"/>
    <property type="gene ID" value="Ccrd_005532"/>
</dbReference>